<evidence type="ECO:0008006" key="4">
    <source>
        <dbReference type="Google" id="ProtNLM"/>
    </source>
</evidence>
<evidence type="ECO:0000313" key="3">
    <source>
        <dbReference type="Proteomes" id="UP000582643"/>
    </source>
</evidence>
<proteinExistence type="predicted"/>
<evidence type="ECO:0000256" key="1">
    <source>
        <dbReference type="SAM" id="MobiDB-lite"/>
    </source>
</evidence>
<dbReference type="EMBL" id="JACHJY010000004">
    <property type="protein sequence ID" value="MBB4982293.1"/>
    <property type="molecule type" value="Genomic_DNA"/>
</dbReference>
<protein>
    <recommendedName>
        <fullName evidence="4">Lipoprotein</fullName>
    </recommendedName>
</protein>
<sequence>MNPSDHPTSTHAATISRRRRTRRPAALGALLLCLTTLATGCSTMNDADDLGYTPTTLDVEDARTRTKEISSEIFDLIGLPQGKTTPGGAGASRCKEDPEHLFSVRHPWSLYDVSEDELKQGFERLHQALPAKGWKIVSYGPNNSRAKSLELTADKVNEHFAVNAELWVGSKDPKKKNLIGITVVSGCFRAPEGTDLTHLY</sequence>
<feature type="region of interest" description="Disordered" evidence="1">
    <location>
        <begin position="1"/>
        <end position="20"/>
    </location>
</feature>
<comment type="caution">
    <text evidence="2">The sequence shown here is derived from an EMBL/GenBank/DDBJ whole genome shotgun (WGS) entry which is preliminary data.</text>
</comment>
<dbReference type="RefSeq" id="WP_116160068.1">
    <property type="nucleotide sequence ID" value="NZ_JACHJY010000004.1"/>
</dbReference>
<accession>A0A7W7XCJ3</accession>
<reference evidence="2 3" key="1">
    <citation type="submission" date="2020-08" db="EMBL/GenBank/DDBJ databases">
        <title>Genomic Encyclopedia of Type Strains, Phase III (KMG-III): the genomes of soil and plant-associated and newly described type strains.</title>
        <authorList>
            <person name="Whitman W."/>
        </authorList>
    </citation>
    <scope>NUCLEOTIDE SEQUENCE [LARGE SCALE GENOMIC DNA]</scope>
    <source>
        <strain evidence="2 3">SFB5A</strain>
    </source>
</reference>
<evidence type="ECO:0000313" key="2">
    <source>
        <dbReference type="EMBL" id="MBB4982293.1"/>
    </source>
</evidence>
<name>A0A7W7XCJ3_9ACTN</name>
<dbReference type="Proteomes" id="UP000582643">
    <property type="component" value="Unassembled WGS sequence"/>
</dbReference>
<keyword evidence="3" id="KW-1185">Reference proteome</keyword>
<organism evidence="2 3">
    <name type="scientific">Streptomyces nymphaeiformis</name>
    <dbReference type="NCBI Taxonomy" id="2663842"/>
    <lineage>
        <taxon>Bacteria</taxon>
        <taxon>Bacillati</taxon>
        <taxon>Actinomycetota</taxon>
        <taxon>Actinomycetes</taxon>
        <taxon>Kitasatosporales</taxon>
        <taxon>Streptomycetaceae</taxon>
        <taxon>Streptomyces</taxon>
    </lineage>
</organism>
<dbReference type="AlphaFoldDB" id="A0A7W7XCJ3"/>
<gene>
    <name evidence="2" type="ORF">GGE06_003203</name>
</gene>